<dbReference type="Gene3D" id="3.40.50.720">
    <property type="entry name" value="NAD(P)-binding Rossmann-like Domain"/>
    <property type="match status" value="1"/>
</dbReference>
<sequence>MSDSRKYDILVWGATSFTGTRLVEYLALNSPPGTRVALGGRNKSKLEGVKQNLAAKHAD</sequence>
<gene>
    <name evidence="1" type="ORF">GGI19_006732</name>
</gene>
<dbReference type="SUPFAM" id="SSF51735">
    <property type="entry name" value="NAD(P)-binding Rossmann-fold domains"/>
    <property type="match status" value="1"/>
</dbReference>
<dbReference type="AlphaFoldDB" id="A0A9W8GNX9"/>
<organism evidence="1 2">
    <name type="scientific">Coemansia pectinata</name>
    <dbReference type="NCBI Taxonomy" id="1052879"/>
    <lineage>
        <taxon>Eukaryota</taxon>
        <taxon>Fungi</taxon>
        <taxon>Fungi incertae sedis</taxon>
        <taxon>Zoopagomycota</taxon>
        <taxon>Kickxellomycotina</taxon>
        <taxon>Kickxellomycetes</taxon>
        <taxon>Kickxellales</taxon>
        <taxon>Kickxellaceae</taxon>
        <taxon>Coemansia</taxon>
    </lineage>
</organism>
<reference evidence="1" key="1">
    <citation type="submission" date="2022-07" db="EMBL/GenBank/DDBJ databases">
        <title>Phylogenomic reconstructions and comparative analyses of Kickxellomycotina fungi.</title>
        <authorList>
            <person name="Reynolds N.K."/>
            <person name="Stajich J.E."/>
            <person name="Barry K."/>
            <person name="Grigoriev I.V."/>
            <person name="Crous P."/>
            <person name="Smith M.E."/>
        </authorList>
    </citation>
    <scope>NUCLEOTIDE SEQUENCE</scope>
    <source>
        <strain evidence="1">BCRC 34297</strain>
    </source>
</reference>
<accession>A0A9W8GNX9</accession>
<evidence type="ECO:0000313" key="2">
    <source>
        <dbReference type="Proteomes" id="UP001140011"/>
    </source>
</evidence>
<proteinExistence type="predicted"/>
<keyword evidence="2" id="KW-1185">Reference proteome</keyword>
<dbReference type="Proteomes" id="UP001140011">
    <property type="component" value="Unassembled WGS sequence"/>
</dbReference>
<evidence type="ECO:0000313" key="1">
    <source>
        <dbReference type="EMBL" id="KAJ2743099.1"/>
    </source>
</evidence>
<dbReference type="EMBL" id="JANBUH010001718">
    <property type="protein sequence ID" value="KAJ2743099.1"/>
    <property type="molecule type" value="Genomic_DNA"/>
</dbReference>
<evidence type="ECO:0008006" key="3">
    <source>
        <dbReference type="Google" id="ProtNLM"/>
    </source>
</evidence>
<comment type="caution">
    <text evidence="1">The sequence shown here is derived from an EMBL/GenBank/DDBJ whole genome shotgun (WGS) entry which is preliminary data.</text>
</comment>
<dbReference type="InterPro" id="IPR036291">
    <property type="entry name" value="NAD(P)-bd_dom_sf"/>
</dbReference>
<name>A0A9W8GNX9_9FUNG</name>
<feature type="non-terminal residue" evidence="1">
    <location>
        <position position="59"/>
    </location>
</feature>
<protein>
    <recommendedName>
        <fullName evidence="3">Saccharopine dehydrogenase NADP binding domain-containing protein</fullName>
    </recommendedName>
</protein>
<dbReference type="OrthoDB" id="10268090at2759"/>